<dbReference type="Pfam" id="PF25929">
    <property type="entry name" value="DUF7974"/>
    <property type="match status" value="1"/>
</dbReference>
<proteinExistence type="predicted"/>
<organism evidence="3 4">
    <name type="scientific">Halorarum salinum</name>
    <dbReference type="NCBI Taxonomy" id="2743089"/>
    <lineage>
        <taxon>Archaea</taxon>
        <taxon>Methanobacteriati</taxon>
        <taxon>Methanobacteriota</taxon>
        <taxon>Stenosarchaea group</taxon>
        <taxon>Halobacteria</taxon>
        <taxon>Halobacteriales</taxon>
        <taxon>Haloferacaceae</taxon>
        <taxon>Halorarum</taxon>
    </lineage>
</organism>
<gene>
    <name evidence="3" type="ORF">HUG12_06905</name>
</gene>
<dbReference type="AlphaFoldDB" id="A0A7D5QA49"/>
<evidence type="ECO:0000313" key="3">
    <source>
        <dbReference type="EMBL" id="QLG61478.1"/>
    </source>
</evidence>
<evidence type="ECO:0000313" key="4">
    <source>
        <dbReference type="Proteomes" id="UP000509626"/>
    </source>
</evidence>
<keyword evidence="4" id="KW-1185">Reference proteome</keyword>
<sequence length="170" mass="19573">MDRRRRRAEDRTGFDDTTNYLTLALAKLVPRSVARRAVSVAVWTDRDEYEPGEPVEITVEFHNRLPVPVEVPTPRRRRWGWTVDGLLEATDERRYVRGEPATFAFRAGERKRVTTAWNGRVRRSSDDDMDRSEPAGAGEHTITAFLATRTDDPPADETTVRFVRSRRSES</sequence>
<protein>
    <recommendedName>
        <fullName evidence="2">DUF7974 domain-containing protein</fullName>
    </recommendedName>
</protein>
<evidence type="ECO:0000256" key="1">
    <source>
        <dbReference type="SAM" id="MobiDB-lite"/>
    </source>
</evidence>
<dbReference type="OrthoDB" id="196304at2157"/>
<dbReference type="Proteomes" id="UP000509626">
    <property type="component" value="Chromosome"/>
</dbReference>
<dbReference type="InterPro" id="IPR058280">
    <property type="entry name" value="DUF7974"/>
</dbReference>
<evidence type="ECO:0000259" key="2">
    <source>
        <dbReference type="Pfam" id="PF25929"/>
    </source>
</evidence>
<dbReference type="KEGG" id="halu:HUG12_06905"/>
<reference evidence="3 4" key="1">
    <citation type="submission" date="2020-06" db="EMBL/GenBank/DDBJ databases">
        <title>NJ-3-1, isolated from saline soil.</title>
        <authorList>
            <person name="Cui H.L."/>
            <person name="Shi X."/>
        </authorList>
    </citation>
    <scope>NUCLEOTIDE SEQUENCE [LARGE SCALE GENOMIC DNA]</scope>
    <source>
        <strain evidence="3 4">NJ-3-1</strain>
    </source>
</reference>
<feature type="region of interest" description="Disordered" evidence="1">
    <location>
        <begin position="148"/>
        <end position="170"/>
    </location>
</feature>
<accession>A0A7D5QA49</accession>
<feature type="domain" description="DUF7974" evidence="2">
    <location>
        <begin position="27"/>
        <end position="162"/>
    </location>
</feature>
<name>A0A7D5QA49_9EURY</name>
<dbReference type="EMBL" id="CP058579">
    <property type="protein sequence ID" value="QLG61478.1"/>
    <property type="molecule type" value="Genomic_DNA"/>
</dbReference>
<feature type="region of interest" description="Disordered" evidence="1">
    <location>
        <begin position="122"/>
        <end position="141"/>
    </location>
</feature>